<evidence type="ECO:0000313" key="4">
    <source>
        <dbReference type="EnsemblMetazoa" id="PHUM352990-PA"/>
    </source>
</evidence>
<dbReference type="GeneID" id="8232004"/>
<feature type="region of interest" description="Disordered" evidence="2">
    <location>
        <begin position="376"/>
        <end position="400"/>
    </location>
</feature>
<dbReference type="CTD" id="8232004"/>
<evidence type="ECO:0000256" key="1">
    <source>
        <dbReference type="SAM" id="Coils"/>
    </source>
</evidence>
<proteinExistence type="predicted"/>
<accession>E0VP65</accession>
<feature type="compositionally biased region" description="Polar residues" evidence="2">
    <location>
        <begin position="263"/>
        <end position="274"/>
    </location>
</feature>
<feature type="region of interest" description="Disordered" evidence="2">
    <location>
        <begin position="860"/>
        <end position="891"/>
    </location>
</feature>
<feature type="compositionally biased region" description="Polar residues" evidence="2">
    <location>
        <begin position="167"/>
        <end position="180"/>
    </location>
</feature>
<reference evidence="3" key="1">
    <citation type="submission" date="2007-04" db="EMBL/GenBank/DDBJ databases">
        <title>Annotation of Pediculus humanus corporis strain USDA.</title>
        <authorList>
            <person name="Kirkness E."/>
            <person name="Hannick L."/>
            <person name="Hass B."/>
            <person name="Bruggner R."/>
            <person name="Lawson D."/>
            <person name="Bidwell S."/>
            <person name="Joardar V."/>
            <person name="Caler E."/>
            <person name="Walenz B."/>
            <person name="Inman J."/>
            <person name="Schobel S."/>
            <person name="Galinsky K."/>
            <person name="Amedeo P."/>
            <person name="Strausberg R."/>
        </authorList>
    </citation>
    <scope>NUCLEOTIDE SEQUENCE</scope>
    <source>
        <strain evidence="3">USDA</strain>
    </source>
</reference>
<dbReference type="HOGENOM" id="CLU_317198_0_0_1"/>
<evidence type="ECO:0000256" key="2">
    <source>
        <dbReference type="SAM" id="MobiDB-lite"/>
    </source>
</evidence>
<dbReference type="eggNOG" id="ENOG502TA60">
    <property type="taxonomic scope" value="Eukaryota"/>
</dbReference>
<feature type="compositionally biased region" description="Basic and acidic residues" evidence="2">
    <location>
        <begin position="181"/>
        <end position="190"/>
    </location>
</feature>
<keyword evidence="1" id="KW-0175">Coiled coil</keyword>
<dbReference type="InParanoid" id="E0VP65"/>
<feature type="compositionally biased region" description="Basic and acidic residues" evidence="2">
    <location>
        <begin position="391"/>
        <end position="400"/>
    </location>
</feature>
<protein>
    <submittedName>
        <fullName evidence="3 4">Paramyosin, putative</fullName>
    </submittedName>
</protein>
<dbReference type="RefSeq" id="XP_002427909.1">
    <property type="nucleotide sequence ID" value="XM_002427864.1"/>
</dbReference>
<dbReference type="EnsemblMetazoa" id="PHUM352990-RA">
    <property type="protein sequence ID" value="PHUM352990-PA"/>
    <property type="gene ID" value="PHUM352990"/>
</dbReference>
<evidence type="ECO:0000313" key="3">
    <source>
        <dbReference type="EMBL" id="EEB15171.1"/>
    </source>
</evidence>
<dbReference type="AlphaFoldDB" id="E0VP65"/>
<dbReference type="Gene3D" id="1.20.5.1180">
    <property type="entry name" value="Geminin coiled-coil domain"/>
    <property type="match status" value="1"/>
</dbReference>
<dbReference type="VEuPathDB" id="VectorBase:PHUM352990"/>
<feature type="region of interest" description="Disordered" evidence="2">
    <location>
        <begin position="246"/>
        <end position="274"/>
    </location>
</feature>
<organism>
    <name type="scientific">Pediculus humanus subsp. corporis</name>
    <name type="common">Body louse</name>
    <dbReference type="NCBI Taxonomy" id="121224"/>
    <lineage>
        <taxon>Eukaryota</taxon>
        <taxon>Metazoa</taxon>
        <taxon>Ecdysozoa</taxon>
        <taxon>Arthropoda</taxon>
        <taxon>Hexapoda</taxon>
        <taxon>Insecta</taxon>
        <taxon>Pterygota</taxon>
        <taxon>Neoptera</taxon>
        <taxon>Paraneoptera</taxon>
        <taxon>Psocodea</taxon>
        <taxon>Troctomorpha</taxon>
        <taxon>Phthiraptera</taxon>
        <taxon>Anoplura</taxon>
        <taxon>Pediculidae</taxon>
        <taxon>Pediculus</taxon>
    </lineage>
</organism>
<feature type="compositionally biased region" description="Low complexity" evidence="2">
    <location>
        <begin position="376"/>
        <end position="390"/>
    </location>
</feature>
<dbReference type="Proteomes" id="UP000009046">
    <property type="component" value="Unassembled WGS sequence"/>
</dbReference>
<feature type="compositionally biased region" description="Polar residues" evidence="2">
    <location>
        <begin position="871"/>
        <end position="891"/>
    </location>
</feature>
<reference evidence="3" key="2">
    <citation type="submission" date="2007-04" db="EMBL/GenBank/DDBJ databases">
        <title>The genome of the human body louse.</title>
        <authorList>
            <consortium name="The Human Body Louse Genome Consortium"/>
            <person name="Kirkness E."/>
            <person name="Walenz B."/>
            <person name="Hass B."/>
            <person name="Bruggner R."/>
            <person name="Strausberg R."/>
        </authorList>
    </citation>
    <scope>NUCLEOTIDE SEQUENCE</scope>
    <source>
        <strain evidence="3">USDA</strain>
    </source>
</reference>
<evidence type="ECO:0000313" key="5">
    <source>
        <dbReference type="Proteomes" id="UP000009046"/>
    </source>
</evidence>
<sequence>MSSSWFDLDDSIASEFFDKTQMEFASGEKNTGTKKIHKTMEKWSATTDVNEIIDLAMGKTDRRDEKNKLLDSLLKDRLTGRNFTGRTSSTSTSTTRFSEEPHFRMKNLYVDDFFSDVNEKVSKFKNKYVDDDVRYDVESQKSSKYGREKNDSKYECKEGRHPEKSASGGSANSYAFTEVTNDGRSRKDSMDSTWSRKSNQGQVNFPSSASNVSEDCDTYSAQTIGRSISRDSDDSVCTEKSVNNSTISEKLPDGTDKTKIESNESWLKKSTSGSKISEKKFNDMTLTEKNDDGICEKSTTRMSYLEKSATGSSLKEEITSEKLTSSSSKGRTKTLEQKTSSEKYKKSQRTMPPTSSSSYNYEDLNSSSTTYERFTPSSSFFSSSNSSSSTTEDRSKTSSFRLKEQLFTPSRTMKASEKISKLIDEAVYQDDLFKIPSSLQTNIDKVTDDFFNNSKTFSRDRARINRRRLTDILTGVEKEESYVSSTRMNELKLENDYLQQENTKLQSIIQDVTGVNKRWQIYNNERHLYVQKLLATIQDLQEQINLISEKSAFQSKTKEEMSSQLDELERVKKEHEERANVLQLQIKSHKDERDAERKEKRKVLQEKEDLENRVMELTRDVKLLKEVLQEERQHRKNKICNVCKNNFDIFQNSDFCTSSTSSPPFSKIQNYTMTNSKFSKTGHVPYATTNEQCFYTKEGISGSDCNSYFVPARQNFGDAFSNDRFSRVTKNKSSLSSDTVVVVEDESGLRLAITEQFPSSKENTLKSILKKNEKKNKTSKSFVRQLESDETQSAMRNRILCSTNPSITCEECSPTNSNVYDLPSGYKGDDIPRIASFSPDSLNSSNFLSIKNPSQFLKAGSEISRSRSEPNTRSNSSENLKPLRESSSWNSESFGMDNTVKDSVVCPNCDEVLPSSVVS</sequence>
<feature type="compositionally biased region" description="Basic and acidic residues" evidence="2">
    <location>
        <begin position="333"/>
        <end position="345"/>
    </location>
</feature>
<keyword evidence="5" id="KW-1185">Reference proteome</keyword>
<name>E0VP65_PEDHC</name>
<feature type="compositionally biased region" description="Polar residues" evidence="2">
    <location>
        <begin position="191"/>
        <end position="214"/>
    </location>
</feature>
<feature type="compositionally biased region" description="Basic and acidic residues" evidence="2">
    <location>
        <begin position="250"/>
        <end position="262"/>
    </location>
</feature>
<feature type="compositionally biased region" description="Basic and acidic residues" evidence="2">
    <location>
        <begin position="138"/>
        <end position="164"/>
    </location>
</feature>
<feature type="region of interest" description="Disordered" evidence="2">
    <location>
        <begin position="138"/>
        <end position="214"/>
    </location>
</feature>
<dbReference type="EMBL" id="DS235357">
    <property type="protein sequence ID" value="EEB15171.1"/>
    <property type="molecule type" value="Genomic_DNA"/>
</dbReference>
<feature type="region of interest" description="Disordered" evidence="2">
    <location>
        <begin position="306"/>
        <end position="363"/>
    </location>
</feature>
<feature type="compositionally biased region" description="Polar residues" evidence="2">
    <location>
        <begin position="349"/>
        <end position="363"/>
    </location>
</feature>
<gene>
    <name evidence="4" type="primary">8232004</name>
    <name evidence="3" type="ORF">Phum_PHUM352990</name>
</gene>
<dbReference type="OrthoDB" id="6066489at2759"/>
<dbReference type="EMBL" id="AAZO01004100">
    <property type="status" value="NOT_ANNOTATED_CDS"/>
    <property type="molecule type" value="Genomic_DNA"/>
</dbReference>
<feature type="coiled-coil region" evidence="1">
    <location>
        <begin position="488"/>
        <end position="634"/>
    </location>
</feature>
<dbReference type="KEGG" id="phu:Phum_PHUM352990"/>
<reference evidence="4" key="3">
    <citation type="submission" date="2021-02" db="UniProtKB">
        <authorList>
            <consortium name="EnsemblMetazoa"/>
        </authorList>
    </citation>
    <scope>IDENTIFICATION</scope>
    <source>
        <strain evidence="4">USDA</strain>
    </source>
</reference>